<protein>
    <submittedName>
        <fullName evidence="3">Alginate biosynthesis protein</fullName>
    </submittedName>
</protein>
<name>A0A4Y7XD20_9GAMM</name>
<evidence type="ECO:0000256" key="1">
    <source>
        <dbReference type="SAM" id="Phobius"/>
    </source>
</evidence>
<dbReference type="OrthoDB" id="2514702at2"/>
<dbReference type="PANTHER" id="PTHR34220">
    <property type="entry name" value="SENSOR HISTIDINE KINASE YPDA"/>
    <property type="match status" value="1"/>
</dbReference>
<feature type="transmembrane region" description="Helical" evidence="1">
    <location>
        <begin position="109"/>
        <end position="131"/>
    </location>
</feature>
<keyword evidence="4" id="KW-1185">Reference proteome</keyword>
<dbReference type="Gene3D" id="3.30.565.10">
    <property type="entry name" value="Histidine kinase-like ATPase, C-terminal domain"/>
    <property type="match status" value="1"/>
</dbReference>
<evidence type="ECO:0000313" key="4">
    <source>
        <dbReference type="Proteomes" id="UP000297834"/>
    </source>
</evidence>
<feature type="transmembrane region" description="Helical" evidence="1">
    <location>
        <begin position="79"/>
        <end position="97"/>
    </location>
</feature>
<feature type="transmembrane region" description="Helical" evidence="1">
    <location>
        <begin position="176"/>
        <end position="199"/>
    </location>
</feature>
<keyword evidence="1" id="KW-0472">Membrane</keyword>
<evidence type="ECO:0000313" key="3">
    <source>
        <dbReference type="EMBL" id="TEU28515.1"/>
    </source>
</evidence>
<dbReference type="Proteomes" id="UP000297834">
    <property type="component" value="Unassembled WGS sequence"/>
</dbReference>
<dbReference type="InterPro" id="IPR010559">
    <property type="entry name" value="Sig_transdc_His_kin_internal"/>
</dbReference>
<organism evidence="3 4">
    <name type="scientific">Alkanindiges illinoisensis</name>
    <dbReference type="NCBI Taxonomy" id="197183"/>
    <lineage>
        <taxon>Bacteria</taxon>
        <taxon>Pseudomonadati</taxon>
        <taxon>Pseudomonadota</taxon>
        <taxon>Gammaproteobacteria</taxon>
        <taxon>Moraxellales</taxon>
        <taxon>Moraxellaceae</taxon>
        <taxon>Alkanindiges</taxon>
    </lineage>
</organism>
<dbReference type="AlphaFoldDB" id="A0A4Y7XD20"/>
<dbReference type="InterPro" id="IPR036890">
    <property type="entry name" value="HATPase_C_sf"/>
</dbReference>
<dbReference type="InterPro" id="IPR050640">
    <property type="entry name" value="Bact_2-comp_sensor_kinase"/>
</dbReference>
<keyword evidence="1" id="KW-0812">Transmembrane</keyword>
<accession>A0A4Y7XD20</accession>
<comment type="caution">
    <text evidence="3">The sequence shown here is derived from an EMBL/GenBank/DDBJ whole genome shotgun (WGS) entry which is preliminary data.</text>
</comment>
<dbReference type="STRING" id="1120977.GCA_000619845_02085"/>
<feature type="domain" description="Signal transduction histidine kinase internal region" evidence="2">
    <location>
        <begin position="215"/>
        <end position="291"/>
    </location>
</feature>
<dbReference type="GO" id="GO:0000155">
    <property type="term" value="F:phosphorelay sensor kinase activity"/>
    <property type="evidence" value="ECO:0007669"/>
    <property type="project" value="InterPro"/>
</dbReference>
<dbReference type="PANTHER" id="PTHR34220:SF7">
    <property type="entry name" value="SENSOR HISTIDINE KINASE YPDA"/>
    <property type="match status" value="1"/>
</dbReference>
<feature type="transmembrane region" description="Helical" evidence="1">
    <location>
        <begin position="143"/>
        <end position="170"/>
    </location>
</feature>
<dbReference type="GO" id="GO:0016020">
    <property type="term" value="C:membrane"/>
    <property type="evidence" value="ECO:0007669"/>
    <property type="project" value="InterPro"/>
</dbReference>
<evidence type="ECO:0000259" key="2">
    <source>
        <dbReference type="Pfam" id="PF06580"/>
    </source>
</evidence>
<gene>
    <name evidence="3" type="ORF">E2B99_05860</name>
</gene>
<dbReference type="Pfam" id="PF06580">
    <property type="entry name" value="His_kinase"/>
    <property type="match status" value="1"/>
</dbReference>
<keyword evidence="1" id="KW-1133">Transmembrane helix</keyword>
<proteinExistence type="predicted"/>
<dbReference type="EMBL" id="SNTY01000017">
    <property type="protein sequence ID" value="TEU28515.1"/>
    <property type="molecule type" value="Genomic_DNA"/>
</dbReference>
<reference evidence="3 4" key="1">
    <citation type="submission" date="2019-03" db="EMBL/GenBank/DDBJ databases">
        <title>Alkanindiges illinoisensis: a potential pathogenic isolated from ascites of a gastric cancer patient with abdominal metastasis.</title>
        <authorList>
            <person name="Hu X."/>
            <person name="Yang B."/>
            <person name="Yan X."/>
            <person name="Lin L."/>
            <person name="Zhao H."/>
            <person name="Zhou F."/>
            <person name="Su B."/>
            <person name="Chen J."/>
            <person name="Rui Y."/>
            <person name="Wang Q."/>
            <person name="Zheng L."/>
        </authorList>
    </citation>
    <scope>NUCLEOTIDE SEQUENCE [LARGE SCALE GENOMIC DNA]</scope>
    <source>
        <strain evidence="3 4">NFYY 23406</strain>
    </source>
</reference>
<dbReference type="SUPFAM" id="SSF55874">
    <property type="entry name" value="ATPase domain of HSP90 chaperone/DNA topoisomerase II/histidine kinase"/>
    <property type="match status" value="1"/>
</dbReference>
<sequence length="405" mass="45735">MLSRINSAFPGGLVCSRLVFSGLRGCGHMGISKLRLGKIKPIIANPAQRSASASMSTPMRNPIQNKDAFFLPDFTENRAVLELLVSTNLLAVILALIEAKSLTGLHWSGLAQYVFFVNWVTVSFAWLADLLRGWLRTRPRLEAVIWSFVLLEGIIAITTIVCNIGLAWALDVQHPWWWRVLYHLILGGCLGMVIMRYLYVREQMIKRHRAELLSRIQALQARIRPHFLFNTMNSVLSLIQIDPPKAEHMVENLSRLFRASLNASGEISLLDEVMLCKSYLDIESIRLGDRLQVEWRLPDEDDLYDVNIPSLTLQPLLENAIYHGVESFSHSSTISVLIEVNAKDVTIVVTNPCQTGKTGIRAGNGMALDNIQERLQAYYGKQARLQTHQTNGLFTTYLNYPHVEQ</sequence>